<dbReference type="GO" id="GO:0004386">
    <property type="term" value="F:helicase activity"/>
    <property type="evidence" value="ECO:0007669"/>
    <property type="project" value="UniProtKB-KW"/>
</dbReference>
<feature type="region of interest" description="Disordered" evidence="1">
    <location>
        <begin position="59"/>
        <end position="123"/>
    </location>
</feature>
<gene>
    <name evidence="2" type="primary">traI_2</name>
    <name evidence="2" type="ORF">SAMEA4364603_05450</name>
</gene>
<dbReference type="AlphaFoldDB" id="A0A332L0L9"/>
<sequence>MARDNPDTGVVVRLAGDDRPWNPGAMTGGRVWAEPAPVAPVPQAGADIILPPEVLAQRAAEEQQRREMEKQAEQTAREVAGEARKAGEPADRVKEVIGDVIRGLERDRPGTEKTTLPDDPQFRRQEAAIQQVASETLQRERLQAVERDMVRDLNREKTLGGD</sequence>
<keyword evidence="2" id="KW-0347">Helicase</keyword>
<accession>A0A332L0L9</accession>
<evidence type="ECO:0000313" key="2">
    <source>
        <dbReference type="EMBL" id="SSK66149.1"/>
    </source>
</evidence>
<name>A0A332L0L9_KLEPN</name>
<keyword evidence="2" id="KW-0547">Nucleotide-binding</keyword>
<evidence type="ECO:0000256" key="1">
    <source>
        <dbReference type="SAM" id="MobiDB-lite"/>
    </source>
</evidence>
<evidence type="ECO:0000313" key="3">
    <source>
        <dbReference type="Proteomes" id="UP000252603"/>
    </source>
</evidence>
<feature type="compositionally biased region" description="Basic and acidic residues" evidence="1">
    <location>
        <begin position="59"/>
        <end position="111"/>
    </location>
</feature>
<organism evidence="2 3">
    <name type="scientific">Klebsiella pneumoniae</name>
    <dbReference type="NCBI Taxonomy" id="573"/>
    <lineage>
        <taxon>Bacteria</taxon>
        <taxon>Pseudomonadati</taxon>
        <taxon>Pseudomonadota</taxon>
        <taxon>Gammaproteobacteria</taxon>
        <taxon>Enterobacterales</taxon>
        <taxon>Enterobacteriaceae</taxon>
        <taxon>Klebsiella/Raoultella group</taxon>
        <taxon>Klebsiella</taxon>
        <taxon>Klebsiella pneumoniae complex</taxon>
    </lineage>
</organism>
<proteinExistence type="predicted"/>
<dbReference type="EMBL" id="UFEU01000065">
    <property type="protein sequence ID" value="SSK66149.1"/>
    <property type="molecule type" value="Genomic_DNA"/>
</dbReference>
<feature type="region of interest" description="Disordered" evidence="1">
    <location>
        <begin position="1"/>
        <end position="28"/>
    </location>
</feature>
<keyword evidence="2" id="KW-0378">Hydrolase</keyword>
<reference evidence="2 3" key="1">
    <citation type="submission" date="2018-07" db="EMBL/GenBank/DDBJ databases">
        <authorList>
            <consortium name="Pathogen Informatics"/>
        </authorList>
    </citation>
    <scope>NUCLEOTIDE SEQUENCE [LARGE SCALE GENOMIC DNA]</scope>
    <source>
        <strain evidence="2 3">4300STDY6470422</strain>
    </source>
</reference>
<protein>
    <submittedName>
        <fullName evidence="2">Conjugal transfer nickase/helicase TraI</fullName>
    </submittedName>
</protein>
<dbReference type="Proteomes" id="UP000252603">
    <property type="component" value="Unassembled WGS sequence"/>
</dbReference>
<keyword evidence="2" id="KW-0067">ATP-binding</keyword>